<dbReference type="PROSITE" id="PS51318">
    <property type="entry name" value="TAT"/>
    <property type="match status" value="1"/>
</dbReference>
<dbReference type="InterPro" id="IPR006311">
    <property type="entry name" value="TAT_signal"/>
</dbReference>
<evidence type="ECO:0000256" key="1">
    <source>
        <dbReference type="SAM" id="SignalP"/>
    </source>
</evidence>
<dbReference type="AlphaFoldDB" id="A0A1I2F8M8"/>
<gene>
    <name evidence="2" type="ORF">SAMN02745121_06485</name>
</gene>
<proteinExistence type="predicted"/>
<feature type="chain" id="PRO_5011687111" description="Outer membrane lipoprotein carrier protein LolA" evidence="1">
    <location>
        <begin position="25"/>
        <end position="224"/>
    </location>
</feature>
<evidence type="ECO:0008006" key="4">
    <source>
        <dbReference type="Google" id="ProtNLM"/>
    </source>
</evidence>
<name>A0A1I2F8M8_9BACT</name>
<organism evidence="2 3">
    <name type="scientific">Nannocystis exedens</name>
    <dbReference type="NCBI Taxonomy" id="54"/>
    <lineage>
        <taxon>Bacteria</taxon>
        <taxon>Pseudomonadati</taxon>
        <taxon>Myxococcota</taxon>
        <taxon>Polyangia</taxon>
        <taxon>Nannocystales</taxon>
        <taxon>Nannocystaceae</taxon>
        <taxon>Nannocystis</taxon>
    </lineage>
</organism>
<dbReference type="Proteomes" id="UP000199400">
    <property type="component" value="Unassembled WGS sequence"/>
</dbReference>
<sequence length="224" mass="24126">MNARRSFLRLAAGALALIAGPARAQAPAVDRQLARRLELWAKAAAGTRVLVARYALTRQSTLLQEPLKTAGTLLARAPDTLILRDDTRAGATTRLSRGRLEIRPNDPALPALAEAPSPTVTWLFEHVLALFSVPEGAGEPTAALQADARLSVPRGPGHLLAITPRRDHPARRDIRDLVVHLDPHTGDVDQLDLVEAGGDKVAITFSQRRRDAAEDEIAALLQPT</sequence>
<keyword evidence="3" id="KW-1185">Reference proteome</keyword>
<feature type="signal peptide" evidence="1">
    <location>
        <begin position="1"/>
        <end position="24"/>
    </location>
</feature>
<dbReference type="RefSeq" id="WP_096330944.1">
    <property type="nucleotide sequence ID" value="NZ_FOMX01000025.1"/>
</dbReference>
<reference evidence="3" key="1">
    <citation type="submission" date="2016-10" db="EMBL/GenBank/DDBJ databases">
        <authorList>
            <person name="Varghese N."/>
            <person name="Submissions S."/>
        </authorList>
    </citation>
    <scope>NUCLEOTIDE SEQUENCE [LARGE SCALE GENOMIC DNA]</scope>
    <source>
        <strain evidence="3">ATCC 25963</strain>
    </source>
</reference>
<evidence type="ECO:0000313" key="3">
    <source>
        <dbReference type="Proteomes" id="UP000199400"/>
    </source>
</evidence>
<dbReference type="EMBL" id="FOMX01000025">
    <property type="protein sequence ID" value="SFF00911.1"/>
    <property type="molecule type" value="Genomic_DNA"/>
</dbReference>
<protein>
    <recommendedName>
        <fullName evidence="4">Outer membrane lipoprotein carrier protein LolA</fullName>
    </recommendedName>
</protein>
<accession>A0A1I2F8M8</accession>
<keyword evidence="1" id="KW-0732">Signal</keyword>
<evidence type="ECO:0000313" key="2">
    <source>
        <dbReference type="EMBL" id="SFF00911.1"/>
    </source>
</evidence>